<keyword evidence="3" id="KW-0963">Cytoplasm</keyword>
<evidence type="ECO:0000256" key="2">
    <source>
        <dbReference type="ARBA" id="ARBA00022694"/>
    </source>
</evidence>
<evidence type="ECO:0000256" key="3">
    <source>
        <dbReference type="HAMAP-Rule" id="MF_01539"/>
    </source>
</evidence>
<dbReference type="GO" id="GO:0005737">
    <property type="term" value="C:cytoplasm"/>
    <property type="evidence" value="ECO:0007669"/>
    <property type="project" value="UniProtKB-SubCell"/>
</dbReference>
<keyword evidence="3" id="KW-0067">ATP-binding</keyword>
<keyword evidence="3" id="KW-0547">Nucleotide-binding</keyword>
<dbReference type="Proteomes" id="UP000030643">
    <property type="component" value="Unassembled WGS sequence"/>
</dbReference>
<name>A0A069CS16_WEIOS</name>
<dbReference type="PANTHER" id="PTHR37825">
    <property type="entry name" value="TRNA(MET) CYTIDINE ACETATE LIGASE"/>
    <property type="match status" value="1"/>
</dbReference>
<dbReference type="SUPFAM" id="SSF52374">
    <property type="entry name" value="Nucleotidylyl transferase"/>
    <property type="match status" value="1"/>
</dbReference>
<feature type="binding site" evidence="3">
    <location>
        <position position="101"/>
    </location>
    <ligand>
        <name>ATP</name>
        <dbReference type="ChEBI" id="CHEBI:30616"/>
    </ligand>
</feature>
<reference evidence="5" key="1">
    <citation type="journal article" date="2014" name="Genome Announc.">
        <title>Draft genome sequence of Weissella oryzae SG25T, isolated from fermented rice grains.</title>
        <authorList>
            <person name="Tanizawa Y."/>
            <person name="Fujisawa T."/>
            <person name="Mochizuki T."/>
            <person name="Kaminuma E."/>
            <person name="Suzuki Y."/>
            <person name="Nakamura Y."/>
            <person name="Tohno M."/>
        </authorList>
    </citation>
    <scope>NUCLEOTIDE SEQUENCE [LARGE SCALE GENOMIC DNA]</scope>
    <source>
        <strain evidence="5">DSM 25784 / JCM 18191 / LMG 30913 / SG25</strain>
    </source>
</reference>
<dbReference type="GO" id="GO:0000049">
    <property type="term" value="F:tRNA binding"/>
    <property type="evidence" value="ECO:0007669"/>
    <property type="project" value="UniProtKB-KW"/>
</dbReference>
<keyword evidence="2 3" id="KW-0819">tRNA processing</keyword>
<proteinExistence type="inferred from homology"/>
<comment type="catalytic activity">
    <reaction evidence="3">
        <text>cytidine(34) in elongator tRNA(Met) + acetate + ATP = N(4)-acetylcytidine(34) in elongator tRNA(Met) + AMP + diphosphate</text>
        <dbReference type="Rhea" id="RHEA:58144"/>
        <dbReference type="Rhea" id="RHEA-COMP:10693"/>
        <dbReference type="Rhea" id="RHEA-COMP:10694"/>
        <dbReference type="ChEBI" id="CHEBI:30089"/>
        <dbReference type="ChEBI" id="CHEBI:30616"/>
        <dbReference type="ChEBI" id="CHEBI:33019"/>
        <dbReference type="ChEBI" id="CHEBI:74900"/>
        <dbReference type="ChEBI" id="CHEBI:82748"/>
        <dbReference type="ChEBI" id="CHEBI:456215"/>
    </reaction>
</comment>
<keyword evidence="3" id="KW-0694">RNA-binding</keyword>
<keyword evidence="5" id="KW-1185">Reference proteome</keyword>
<dbReference type="InterPro" id="IPR008513">
    <property type="entry name" value="tRNA(Met)_cyd_acetate_ligase"/>
</dbReference>
<feature type="binding site" evidence="3">
    <location>
        <begin position="180"/>
        <end position="181"/>
    </location>
    <ligand>
        <name>ATP</name>
        <dbReference type="ChEBI" id="CHEBI:30616"/>
    </ligand>
</feature>
<protein>
    <recommendedName>
        <fullName evidence="3">tRNA(Met) cytidine acetate ligase</fullName>
        <ecNumber evidence="3">6.3.4.-</ecNumber>
    </recommendedName>
</protein>
<dbReference type="HAMAP" id="MF_01539">
    <property type="entry name" value="TmcAL"/>
    <property type="match status" value="1"/>
</dbReference>
<dbReference type="STRING" id="1329250.WOSG25_040350"/>
<dbReference type="eggNOG" id="COG1323">
    <property type="taxonomic scope" value="Bacteria"/>
</dbReference>
<keyword evidence="3" id="KW-0820">tRNA-binding</keyword>
<dbReference type="GO" id="GO:0016740">
    <property type="term" value="F:transferase activity"/>
    <property type="evidence" value="ECO:0007669"/>
    <property type="project" value="UniProtKB-KW"/>
</dbReference>
<gene>
    <name evidence="3" type="primary">tmcAL</name>
    <name evidence="4" type="ORF">WOSG25_040350</name>
</gene>
<dbReference type="AlphaFoldDB" id="A0A069CS16"/>
<dbReference type="RefSeq" id="WP_027698688.1">
    <property type="nucleotide sequence ID" value="NZ_DF820487.1"/>
</dbReference>
<dbReference type="InterPro" id="IPR014729">
    <property type="entry name" value="Rossmann-like_a/b/a_fold"/>
</dbReference>
<comment type="function">
    <text evidence="3">Catalyzes the formation of N(4)-acetylcytidine (ac(4)C) at the wobble position of elongator tRNA(Met), using acetate and ATP as substrates. First activates an acetate ion to form acetyladenylate (Ac-AMP) and then transfers the acetyl group to tRNA to form ac(4)C34.</text>
</comment>
<dbReference type="NCBIfam" id="NF010191">
    <property type="entry name" value="PRK13670.1"/>
    <property type="match status" value="1"/>
</dbReference>
<dbReference type="GO" id="GO:0016879">
    <property type="term" value="F:ligase activity, forming carbon-nitrogen bonds"/>
    <property type="evidence" value="ECO:0007669"/>
    <property type="project" value="UniProtKB-UniRule"/>
</dbReference>
<feature type="binding site" evidence="3">
    <location>
        <position position="153"/>
    </location>
    <ligand>
        <name>ATP</name>
        <dbReference type="ChEBI" id="CHEBI:30616"/>
    </ligand>
</feature>
<keyword evidence="4" id="KW-0808">Transferase</keyword>
<dbReference type="GO" id="GO:0005524">
    <property type="term" value="F:ATP binding"/>
    <property type="evidence" value="ECO:0007669"/>
    <property type="project" value="UniProtKB-KW"/>
</dbReference>
<feature type="binding site" evidence="3">
    <location>
        <begin position="7"/>
        <end position="20"/>
    </location>
    <ligand>
        <name>ATP</name>
        <dbReference type="ChEBI" id="CHEBI:30616"/>
    </ligand>
</feature>
<keyword evidence="1 3" id="KW-0436">Ligase</keyword>
<organism evidence="4 5">
    <name type="scientific">Weissella oryzae (strain DSM 25784 / JCM 18191 / LMG 30913 / SG25)</name>
    <dbReference type="NCBI Taxonomy" id="1329250"/>
    <lineage>
        <taxon>Bacteria</taxon>
        <taxon>Bacillati</taxon>
        <taxon>Bacillota</taxon>
        <taxon>Bacilli</taxon>
        <taxon>Lactobacillales</taxon>
        <taxon>Lactobacillaceae</taxon>
        <taxon>Weissella</taxon>
    </lineage>
</organism>
<comment type="similarity">
    <text evidence="3">Belongs to the TmcAL family.</text>
</comment>
<dbReference type="EMBL" id="DF820487">
    <property type="protein sequence ID" value="GAK30595.1"/>
    <property type="molecule type" value="Genomic_DNA"/>
</dbReference>
<evidence type="ECO:0000313" key="4">
    <source>
        <dbReference type="EMBL" id="GAK30595.1"/>
    </source>
</evidence>
<dbReference type="PANTHER" id="PTHR37825:SF1">
    <property type="entry name" value="TRNA(MET) CYTIDINE ACETATE LIGASE"/>
    <property type="match status" value="1"/>
</dbReference>
<dbReference type="GO" id="GO:0006400">
    <property type="term" value="P:tRNA modification"/>
    <property type="evidence" value="ECO:0007669"/>
    <property type="project" value="UniProtKB-UniRule"/>
</dbReference>
<dbReference type="Gene3D" id="3.40.50.620">
    <property type="entry name" value="HUPs"/>
    <property type="match status" value="1"/>
</dbReference>
<evidence type="ECO:0000313" key="5">
    <source>
        <dbReference type="Proteomes" id="UP000030643"/>
    </source>
</evidence>
<sequence length="392" mass="44228">MEAVGLITEYNPFHNGHIHHLQTAKKASGADVVIAIMSGNFVQRGEPAIVDKWIRADTALQAGVDIVLELPFQYAVQAAHIFAKGAVQSLAAMQVKTLVFGAEHAELDFLTLAKQAKDSLQASQKFTSFNETYATSFNQVIYEQTGIKIQQPNDMLAFAYATAINDLGLTEQIQLQPIQRIKAGYHDQKIQDKTIASASALRALVETGKVAELANYLPESLAKELALGGQVEPFMDFWFDYLKYKVLTTPVAELEKIYQLGDGLAYRLKKMLTISISWSEFQQAFKSKRYTWARLQRTLLYVLLNITTEEMMDAWQTPYLRILGTTVSGRQYLKQERENITLPVINRVTKADVHGRLKLDIRAGQVYQQMSKPYAQKLEQDFKRQALLIKGE</sequence>
<evidence type="ECO:0000256" key="1">
    <source>
        <dbReference type="ARBA" id="ARBA00022598"/>
    </source>
</evidence>
<comment type="subcellular location">
    <subcellularLocation>
        <location evidence="3">Cytoplasm</location>
    </subcellularLocation>
</comment>
<dbReference type="EC" id="6.3.4.-" evidence="3"/>
<accession>A0A069CS16</accession>
<dbReference type="Pfam" id="PF05636">
    <property type="entry name" value="HIGH_NTase1"/>
    <property type="match status" value="1"/>
</dbReference>
<dbReference type="OrthoDB" id="9769796at2"/>